<sequence length="125" mass="13994">MVIKAFKAQYRLPMKYQKITSYVGFFGVILGIFICIKSSMLLTGWFGVDLNLPLSQLDGSEYGVYQFLGSQILVLVLSVYAGVVCVASVFSLVMCLLGKFSLREAISYTLFSKFPKAWMNPYSNL</sequence>
<dbReference type="AlphaFoldDB" id="A0A0P6YXK7"/>
<comment type="caution">
    <text evidence="1">The sequence shown here is derived from an EMBL/GenBank/DDBJ whole genome shotgun (WGS) entry which is preliminary data.</text>
</comment>
<proteinExistence type="predicted"/>
<protein>
    <submittedName>
        <fullName evidence="1">Uncharacterized protein</fullName>
    </submittedName>
</protein>
<dbReference type="Proteomes" id="UP000235405">
    <property type="component" value="Unassembled WGS sequence"/>
</dbReference>
<reference evidence="2" key="1">
    <citation type="submission" date="2016-07" db="EMBL/GenBank/DDBJ databases">
        <title>Nontailed viruses are major unrecognized killers of bacteria in the ocean.</title>
        <authorList>
            <person name="Kauffman K."/>
            <person name="Hussain F."/>
            <person name="Yang J."/>
            <person name="Arevalo P."/>
            <person name="Brown J."/>
            <person name="Cutler M."/>
            <person name="Kelly L."/>
            <person name="Polz M.F."/>
        </authorList>
    </citation>
    <scope>NUCLEOTIDE SEQUENCE [LARGE SCALE GENOMIC DNA]</scope>
    <source>
        <strain evidence="2">10N.286.54.F3</strain>
    </source>
</reference>
<evidence type="ECO:0000313" key="1">
    <source>
        <dbReference type="EMBL" id="PMF21650.1"/>
    </source>
</evidence>
<gene>
    <name evidence="1" type="ORF">BCV19_08155</name>
</gene>
<accession>A0A0P6YXK7</accession>
<organism evidence="1 2">
    <name type="scientific">Vibrio splendidus</name>
    <dbReference type="NCBI Taxonomy" id="29497"/>
    <lineage>
        <taxon>Bacteria</taxon>
        <taxon>Pseudomonadati</taxon>
        <taxon>Pseudomonadota</taxon>
        <taxon>Gammaproteobacteria</taxon>
        <taxon>Vibrionales</taxon>
        <taxon>Vibrionaceae</taxon>
        <taxon>Vibrio</taxon>
    </lineage>
</organism>
<dbReference type="RefSeq" id="WP_017074924.1">
    <property type="nucleotide sequence ID" value="NZ_CAWMQV010000135.1"/>
</dbReference>
<dbReference type="EMBL" id="MCSW01000168">
    <property type="protein sequence ID" value="PMF21650.1"/>
    <property type="molecule type" value="Genomic_DNA"/>
</dbReference>
<name>A0A0P6YXK7_VIBSP</name>
<evidence type="ECO:0000313" key="2">
    <source>
        <dbReference type="Proteomes" id="UP000235405"/>
    </source>
</evidence>